<dbReference type="EMBL" id="QSQN01000014">
    <property type="protein sequence ID" value="RGK40469.1"/>
    <property type="molecule type" value="Genomic_DNA"/>
</dbReference>
<dbReference type="AlphaFoldDB" id="A0A3E4LST3"/>
<accession>A0A3E4LST3</accession>
<protein>
    <submittedName>
        <fullName evidence="1">Uncharacterized protein</fullName>
    </submittedName>
</protein>
<comment type="caution">
    <text evidence="1">The sequence shown here is derived from an EMBL/GenBank/DDBJ whole genome shotgun (WGS) entry which is preliminary data.</text>
</comment>
<evidence type="ECO:0000313" key="1">
    <source>
        <dbReference type="EMBL" id="RGK40469.1"/>
    </source>
</evidence>
<organism evidence="1 2">
    <name type="scientific">[Ruminococcus] lactaris</name>
    <dbReference type="NCBI Taxonomy" id="46228"/>
    <lineage>
        <taxon>Bacteria</taxon>
        <taxon>Bacillati</taxon>
        <taxon>Bacillota</taxon>
        <taxon>Clostridia</taxon>
        <taxon>Lachnospirales</taxon>
        <taxon>Lachnospiraceae</taxon>
        <taxon>Mediterraneibacter</taxon>
    </lineage>
</organism>
<sequence length="69" mass="8276">MYQIAHSTLYAFRDLFFSHKKLILGALNDAQVKMSDFIEEMDGQLLFQFWKSFRLSFLQTYHASDFHHL</sequence>
<gene>
    <name evidence="1" type="ORF">DXD17_06565</name>
</gene>
<name>A0A3E4LST3_9FIRM</name>
<dbReference type="Proteomes" id="UP000260793">
    <property type="component" value="Unassembled WGS sequence"/>
</dbReference>
<proteinExistence type="predicted"/>
<evidence type="ECO:0000313" key="2">
    <source>
        <dbReference type="Proteomes" id="UP000260793"/>
    </source>
</evidence>
<reference evidence="1 2" key="1">
    <citation type="submission" date="2018-08" db="EMBL/GenBank/DDBJ databases">
        <title>A genome reference for cultivated species of the human gut microbiota.</title>
        <authorList>
            <person name="Zou Y."/>
            <person name="Xue W."/>
            <person name="Luo G."/>
        </authorList>
    </citation>
    <scope>NUCLEOTIDE SEQUENCE [LARGE SCALE GENOMIC DNA]</scope>
    <source>
        <strain evidence="1 2">TF11-7</strain>
    </source>
</reference>